<proteinExistence type="inferred from homology"/>
<sequence>MDTVTEFAMAQEMNELGGLGIIHRFMGIHEQADHIGRVTLGPSSAAIGVTGDFIERAQELVQSGCKILCMDVAHGHHKLVKESIRRIKNEVTGRFDILVGNIATRESARDLCEWGADGLRIGIGGGSLCSTRIQTGVGVPMVSSIRDCVSVADEYNVPCMADGGIRNSGDVCKGLGAGADTVMLGSLLSGTKETPGVISKQGQWPNETLQKKYRGSASVESKLDRGEQKNVEGYSTTIPYKGKVKRIISDVMDGIKSSMSYVGAKNLEEFHSKCELIKVTNAGIIEAKPHLL</sequence>
<evidence type="ECO:0000259" key="9">
    <source>
        <dbReference type="Pfam" id="PF00478"/>
    </source>
</evidence>
<dbReference type="InterPro" id="IPR005990">
    <property type="entry name" value="IMP_DH"/>
</dbReference>
<dbReference type="GO" id="GO:0003938">
    <property type="term" value="F:IMP dehydrogenase activity"/>
    <property type="evidence" value="ECO:0007669"/>
    <property type="project" value="UniProtKB-EC"/>
</dbReference>
<dbReference type="AlphaFoldDB" id="A0A382HKG8"/>
<comment type="similarity">
    <text evidence="2">Belongs to the IMPDH/GMPR family.</text>
</comment>
<accession>A0A382HKG8</accession>
<evidence type="ECO:0000256" key="8">
    <source>
        <dbReference type="ARBA" id="ARBA00048028"/>
    </source>
</evidence>
<evidence type="ECO:0000256" key="4">
    <source>
        <dbReference type="ARBA" id="ARBA00022755"/>
    </source>
</evidence>
<dbReference type="Gene3D" id="3.20.20.70">
    <property type="entry name" value="Aldolase class I"/>
    <property type="match status" value="1"/>
</dbReference>
<evidence type="ECO:0000256" key="6">
    <source>
        <dbReference type="ARBA" id="ARBA00023002"/>
    </source>
</evidence>
<dbReference type="EMBL" id="UINC01061440">
    <property type="protein sequence ID" value="SVB87011.1"/>
    <property type="molecule type" value="Genomic_DNA"/>
</dbReference>
<dbReference type="PANTHER" id="PTHR11911">
    <property type="entry name" value="INOSINE-5-MONOPHOSPHATE DEHYDROGENASE RELATED"/>
    <property type="match status" value="1"/>
</dbReference>
<evidence type="ECO:0000256" key="7">
    <source>
        <dbReference type="ARBA" id="ARBA00023027"/>
    </source>
</evidence>
<dbReference type="FunFam" id="3.20.20.70:FF:000424">
    <property type="entry name" value="Inosine-5'-monophosphate dehydrogenase 2"/>
    <property type="match status" value="1"/>
</dbReference>
<gene>
    <name evidence="10" type="ORF">METZ01_LOCUS239865</name>
</gene>
<dbReference type="PANTHER" id="PTHR11911:SF111">
    <property type="entry name" value="INOSINE-5'-MONOPHOSPHATE DEHYDROGENASE"/>
    <property type="match status" value="1"/>
</dbReference>
<keyword evidence="3" id="KW-0332">GMP biosynthesis</keyword>
<dbReference type="CDD" id="cd00381">
    <property type="entry name" value="IMPDH"/>
    <property type="match status" value="1"/>
</dbReference>
<dbReference type="GO" id="GO:0006183">
    <property type="term" value="P:GTP biosynthetic process"/>
    <property type="evidence" value="ECO:0007669"/>
    <property type="project" value="TreeGrafter"/>
</dbReference>
<feature type="domain" description="IMP dehydrogenase/GMP reductase" evidence="9">
    <location>
        <begin position="1"/>
        <end position="290"/>
    </location>
</feature>
<keyword evidence="6" id="KW-0560">Oxidoreductase</keyword>
<protein>
    <recommendedName>
        <fullName evidence="9">IMP dehydrogenase/GMP reductase domain-containing protein</fullName>
    </recommendedName>
</protein>
<evidence type="ECO:0000256" key="3">
    <source>
        <dbReference type="ARBA" id="ARBA00022749"/>
    </source>
</evidence>
<keyword evidence="4" id="KW-0658">Purine biosynthesis</keyword>
<evidence type="ECO:0000256" key="5">
    <source>
        <dbReference type="ARBA" id="ARBA00022958"/>
    </source>
</evidence>
<dbReference type="InterPro" id="IPR015875">
    <property type="entry name" value="IMP_DH/GMP_Rdtase_CS"/>
</dbReference>
<evidence type="ECO:0000313" key="10">
    <source>
        <dbReference type="EMBL" id="SVB87011.1"/>
    </source>
</evidence>
<comment type="catalytic activity">
    <reaction evidence="8">
        <text>IMP + NAD(+) + H2O = XMP + NADH + H(+)</text>
        <dbReference type="Rhea" id="RHEA:11708"/>
        <dbReference type="ChEBI" id="CHEBI:15377"/>
        <dbReference type="ChEBI" id="CHEBI:15378"/>
        <dbReference type="ChEBI" id="CHEBI:57464"/>
        <dbReference type="ChEBI" id="CHEBI:57540"/>
        <dbReference type="ChEBI" id="CHEBI:57945"/>
        <dbReference type="ChEBI" id="CHEBI:58053"/>
        <dbReference type="EC" id="1.1.1.205"/>
    </reaction>
</comment>
<dbReference type="InterPro" id="IPR001093">
    <property type="entry name" value="IMP_DH_GMPRt"/>
</dbReference>
<keyword evidence="5" id="KW-0630">Potassium</keyword>
<name>A0A382HKG8_9ZZZZ</name>
<keyword evidence="7" id="KW-0520">NAD</keyword>
<reference evidence="10" key="1">
    <citation type="submission" date="2018-05" db="EMBL/GenBank/DDBJ databases">
        <authorList>
            <person name="Lanie J.A."/>
            <person name="Ng W.-L."/>
            <person name="Kazmierczak K.M."/>
            <person name="Andrzejewski T.M."/>
            <person name="Davidsen T.M."/>
            <person name="Wayne K.J."/>
            <person name="Tettelin H."/>
            <person name="Glass J.I."/>
            <person name="Rusch D."/>
            <person name="Podicherti R."/>
            <person name="Tsui H.-C.T."/>
            <person name="Winkler M.E."/>
        </authorList>
    </citation>
    <scope>NUCLEOTIDE SEQUENCE</scope>
</reference>
<organism evidence="10">
    <name type="scientific">marine metagenome</name>
    <dbReference type="NCBI Taxonomy" id="408172"/>
    <lineage>
        <taxon>unclassified sequences</taxon>
        <taxon>metagenomes</taxon>
        <taxon>ecological metagenomes</taxon>
    </lineage>
</organism>
<dbReference type="GO" id="GO:0006177">
    <property type="term" value="P:GMP biosynthetic process"/>
    <property type="evidence" value="ECO:0007669"/>
    <property type="project" value="UniProtKB-KW"/>
</dbReference>
<dbReference type="Pfam" id="PF00478">
    <property type="entry name" value="IMPDH"/>
    <property type="match status" value="1"/>
</dbReference>
<dbReference type="SMART" id="SM01240">
    <property type="entry name" value="IMPDH"/>
    <property type="match status" value="1"/>
</dbReference>
<dbReference type="SUPFAM" id="SSF51412">
    <property type="entry name" value="Inosine monophosphate dehydrogenase (IMPDH)"/>
    <property type="match status" value="1"/>
</dbReference>
<comment type="cofactor">
    <cofactor evidence="1">
        <name>K(+)</name>
        <dbReference type="ChEBI" id="CHEBI:29103"/>
    </cofactor>
</comment>
<dbReference type="PROSITE" id="PS00487">
    <property type="entry name" value="IMP_DH_GMP_RED"/>
    <property type="match status" value="1"/>
</dbReference>
<evidence type="ECO:0000256" key="2">
    <source>
        <dbReference type="ARBA" id="ARBA00005502"/>
    </source>
</evidence>
<dbReference type="InterPro" id="IPR013785">
    <property type="entry name" value="Aldolase_TIM"/>
</dbReference>
<evidence type="ECO:0000256" key="1">
    <source>
        <dbReference type="ARBA" id="ARBA00001958"/>
    </source>
</evidence>